<dbReference type="Gene3D" id="2.160.20.10">
    <property type="entry name" value="Single-stranded right-handed beta-helix, Pectin lyase-like"/>
    <property type="match status" value="1"/>
</dbReference>
<dbReference type="SUPFAM" id="SSF51126">
    <property type="entry name" value="Pectin lyase-like"/>
    <property type="match status" value="1"/>
</dbReference>
<protein>
    <recommendedName>
        <fullName evidence="2">Right handed beta helix domain-containing protein</fullName>
    </recommendedName>
</protein>
<feature type="non-terminal residue" evidence="1">
    <location>
        <position position="268"/>
    </location>
</feature>
<dbReference type="EMBL" id="BART01025952">
    <property type="protein sequence ID" value="GAG91440.1"/>
    <property type="molecule type" value="Genomic_DNA"/>
</dbReference>
<proteinExistence type="predicted"/>
<name>X1B8K1_9ZZZZ</name>
<dbReference type="InterPro" id="IPR011050">
    <property type="entry name" value="Pectin_lyase_fold/virulence"/>
</dbReference>
<organism evidence="1">
    <name type="scientific">marine sediment metagenome</name>
    <dbReference type="NCBI Taxonomy" id="412755"/>
    <lineage>
        <taxon>unclassified sequences</taxon>
        <taxon>metagenomes</taxon>
        <taxon>ecological metagenomes</taxon>
    </lineage>
</organism>
<sequence>MPVDVRTEFYIAAQGNDGNPGTKDEPWKSLQKLQGLQFKPGDSVLFKRGSEFGGAVTVETSGEEGKPITFKAYGMGELPRFSNPNYDNNFGRVFDVKGSHVVFEKLLFHDCATRFDGQRRAQLLGAIFLNERSHHNIVRGCEFVNVPVGVRDNGDYGLITDSYFHDSTEPLNRYWGPMGVVCTGNYTEISHNTFINIRSVGTWWGADGGAIELDNHENQKNIHIHHNFSRGNSGFLECYEHGSYDDVIVAYNVSDDFEKFLGLNGTRR</sequence>
<comment type="caution">
    <text evidence="1">The sequence shown here is derived from an EMBL/GenBank/DDBJ whole genome shotgun (WGS) entry which is preliminary data.</text>
</comment>
<accession>X1B8K1</accession>
<evidence type="ECO:0008006" key="2">
    <source>
        <dbReference type="Google" id="ProtNLM"/>
    </source>
</evidence>
<dbReference type="AlphaFoldDB" id="X1B8K1"/>
<evidence type="ECO:0000313" key="1">
    <source>
        <dbReference type="EMBL" id="GAG91440.1"/>
    </source>
</evidence>
<gene>
    <name evidence="1" type="ORF">S01H4_46444</name>
</gene>
<reference evidence="1" key="1">
    <citation type="journal article" date="2014" name="Front. Microbiol.">
        <title>High frequency of phylogenetically diverse reductive dehalogenase-homologous genes in deep subseafloor sedimentary metagenomes.</title>
        <authorList>
            <person name="Kawai M."/>
            <person name="Futagami T."/>
            <person name="Toyoda A."/>
            <person name="Takaki Y."/>
            <person name="Nishi S."/>
            <person name="Hori S."/>
            <person name="Arai W."/>
            <person name="Tsubouchi T."/>
            <person name="Morono Y."/>
            <person name="Uchiyama I."/>
            <person name="Ito T."/>
            <person name="Fujiyama A."/>
            <person name="Inagaki F."/>
            <person name="Takami H."/>
        </authorList>
    </citation>
    <scope>NUCLEOTIDE SEQUENCE</scope>
    <source>
        <strain evidence="1">Expedition CK06-06</strain>
    </source>
</reference>
<dbReference type="InterPro" id="IPR012334">
    <property type="entry name" value="Pectin_lyas_fold"/>
</dbReference>